<evidence type="ECO:0000313" key="2">
    <source>
        <dbReference type="Proteomes" id="UP000826212"/>
    </source>
</evidence>
<evidence type="ECO:0000313" key="1">
    <source>
        <dbReference type="EMBL" id="QZE14816.1"/>
    </source>
</evidence>
<reference evidence="1" key="1">
    <citation type="submission" date="2021-08" db="EMBL/GenBank/DDBJ databases">
        <title>Novel anaerobic bacterium isolated from sea squirt in East Sea, Republic of Korea.</title>
        <authorList>
            <person name="Nguyen T.H."/>
            <person name="Li Z."/>
            <person name="Lee Y.-J."/>
            <person name="Ko J."/>
            <person name="Kim S.-G."/>
        </authorList>
    </citation>
    <scope>NUCLEOTIDE SEQUENCE</scope>
    <source>
        <strain evidence="1">KCTC 25031</strain>
    </source>
</reference>
<dbReference type="EMBL" id="CP081303">
    <property type="protein sequence ID" value="QZE14816.1"/>
    <property type="molecule type" value="Genomic_DNA"/>
</dbReference>
<dbReference type="Proteomes" id="UP000826212">
    <property type="component" value="Chromosome"/>
</dbReference>
<organism evidence="1 2">
    <name type="scientific">Halosquirtibacter laminarini</name>
    <dbReference type="NCBI Taxonomy" id="3374600"/>
    <lineage>
        <taxon>Bacteria</taxon>
        <taxon>Pseudomonadati</taxon>
        <taxon>Bacteroidota</taxon>
        <taxon>Bacteroidia</taxon>
        <taxon>Marinilabiliales</taxon>
        <taxon>Prolixibacteraceae</taxon>
        <taxon>Halosquirtibacter</taxon>
    </lineage>
</organism>
<protein>
    <submittedName>
        <fullName evidence="1">Uncharacterized protein</fullName>
    </submittedName>
</protein>
<name>A0AC61NGP9_9BACT</name>
<keyword evidence="2" id="KW-1185">Reference proteome</keyword>
<accession>A0AC61NGP9</accession>
<sequence>MGDIKSAYSKSTCDNNLNDLAKDKTKDKNSGTKKVNRLVISKNGEEKKIKCSIATIIKSQRDNRNE</sequence>
<proteinExistence type="predicted"/>
<gene>
    <name evidence="1" type="ORF">K4L44_02845</name>
</gene>